<dbReference type="Gene3D" id="3.30.70.2740">
    <property type="match status" value="1"/>
</dbReference>
<dbReference type="SUPFAM" id="SSF56176">
    <property type="entry name" value="FAD-binding/transporter-associated domain-like"/>
    <property type="match status" value="1"/>
</dbReference>
<sequence length="463" mass="49031">MSYGDTAAVVETLRAHFGERISTAEAVRRHHGEDLSYLPTMLPDAVVFVESTAEVQRVVAACAAARVPIIPYGVGSSMEGQILATAGGISLDLSRMNRVLAVHESDFDVVVEPGVTRKALNEHLRATGLTFPVDPGADASLGGMASTRASGTNAVRYGTMRENVLALEVVLPNGELLRTGSRARKSSMGYDLTKLFVGAEGTLGVLTEITLRLHPVPAAISAAVCPFDSLKGAVDTCIATIQSGVPIARIEFLDDIAIAASNHYSKMSLTVAPTLFLEFHGTEAGIREQAEIVEAIAAENGGRGFQWATQREERERLWKARHDSNPATRAMRPGAAMFVTDACVPISALADNMTAARADGDASFLKFKINGHVGDGNFHVSYLVMPDAPKELAEAKRLAENVVMRALESGGTASGEHGVGLGKLKYLQREHGNGVDVMQSLKLALDPHAIMNPGKLGAPATAS</sequence>
<dbReference type="InterPro" id="IPR004113">
    <property type="entry name" value="FAD-bd_oxidored_4_C"/>
</dbReference>
<evidence type="ECO:0000256" key="5">
    <source>
        <dbReference type="ARBA" id="ARBA00022946"/>
    </source>
</evidence>
<dbReference type="InterPro" id="IPR016164">
    <property type="entry name" value="FAD-linked_Oxase-like_C"/>
</dbReference>
<gene>
    <name evidence="9" type="ORF">RKE40_04955</name>
</gene>
<dbReference type="Pfam" id="PF01565">
    <property type="entry name" value="FAD_binding_4"/>
    <property type="match status" value="1"/>
</dbReference>
<evidence type="ECO:0000256" key="3">
    <source>
        <dbReference type="ARBA" id="ARBA00022630"/>
    </source>
</evidence>
<dbReference type="Proteomes" id="UP001254257">
    <property type="component" value="Unassembled WGS sequence"/>
</dbReference>
<dbReference type="EMBL" id="JAWDID010000005">
    <property type="protein sequence ID" value="MDU0339213.1"/>
    <property type="molecule type" value="Genomic_DNA"/>
</dbReference>
<name>A0ABU3S357_9HYPH</name>
<comment type="similarity">
    <text evidence="2">Belongs to the FAD-binding oxidoreductase/transferase type 4 family.</text>
</comment>
<dbReference type="Gene3D" id="1.10.45.10">
    <property type="entry name" value="Vanillyl-alcohol Oxidase, Chain A, domain 4"/>
    <property type="match status" value="1"/>
</dbReference>
<evidence type="ECO:0000256" key="6">
    <source>
        <dbReference type="ARBA" id="ARBA00023002"/>
    </source>
</evidence>
<reference evidence="9 10" key="1">
    <citation type="submission" date="2023-09" db="EMBL/GenBank/DDBJ databases">
        <title>Whole genome shotgun sequencing (WGS) of Bosea sp. ZW T0_25, isolated from stored onions (Allium cepa).</title>
        <authorList>
            <person name="Stoll D.A."/>
            <person name="Huch M."/>
        </authorList>
    </citation>
    <scope>NUCLEOTIDE SEQUENCE [LARGE SCALE GENOMIC DNA]</scope>
    <source>
        <strain evidence="9 10">ZW T0_25</strain>
    </source>
</reference>
<keyword evidence="5" id="KW-0809">Transit peptide</keyword>
<keyword evidence="6" id="KW-0560">Oxidoreductase</keyword>
<dbReference type="Gene3D" id="3.30.465.10">
    <property type="match status" value="1"/>
</dbReference>
<dbReference type="InterPro" id="IPR016171">
    <property type="entry name" value="Vanillyl_alc_oxidase_C-sub2"/>
</dbReference>
<accession>A0ABU3S357</accession>
<evidence type="ECO:0000256" key="4">
    <source>
        <dbReference type="ARBA" id="ARBA00022827"/>
    </source>
</evidence>
<protein>
    <recommendedName>
        <fullName evidence="7">D-lactate dehydrogenase (cytochrome)</fullName>
        <ecNumber evidence="7">1.1.2.4</ecNumber>
    </recommendedName>
</protein>
<dbReference type="EC" id="1.1.2.4" evidence="7"/>
<evidence type="ECO:0000256" key="2">
    <source>
        <dbReference type="ARBA" id="ARBA00008000"/>
    </source>
</evidence>
<evidence type="ECO:0000313" key="10">
    <source>
        <dbReference type="Proteomes" id="UP001254257"/>
    </source>
</evidence>
<dbReference type="InterPro" id="IPR036318">
    <property type="entry name" value="FAD-bd_PCMH-like_sf"/>
</dbReference>
<comment type="caution">
    <text evidence="9">The sequence shown here is derived from an EMBL/GenBank/DDBJ whole genome shotgun (WGS) entry which is preliminary data.</text>
</comment>
<evidence type="ECO:0000313" key="9">
    <source>
        <dbReference type="EMBL" id="MDU0339213.1"/>
    </source>
</evidence>
<evidence type="ECO:0000256" key="7">
    <source>
        <dbReference type="ARBA" id="ARBA00038897"/>
    </source>
</evidence>
<comment type="cofactor">
    <cofactor evidence="1">
        <name>FAD</name>
        <dbReference type="ChEBI" id="CHEBI:57692"/>
    </cofactor>
</comment>
<dbReference type="InterPro" id="IPR006094">
    <property type="entry name" value="Oxid_FAD_bind_N"/>
</dbReference>
<keyword evidence="3" id="KW-0285">Flavoprotein</keyword>
<dbReference type="InterPro" id="IPR016169">
    <property type="entry name" value="FAD-bd_PCMH_sub2"/>
</dbReference>
<dbReference type="SUPFAM" id="SSF55103">
    <property type="entry name" value="FAD-linked oxidases, C-terminal domain"/>
    <property type="match status" value="1"/>
</dbReference>
<organism evidence="9 10">
    <name type="scientific">Bosea rubneri</name>
    <dbReference type="NCBI Taxonomy" id="3075434"/>
    <lineage>
        <taxon>Bacteria</taxon>
        <taxon>Pseudomonadati</taxon>
        <taxon>Pseudomonadota</taxon>
        <taxon>Alphaproteobacteria</taxon>
        <taxon>Hyphomicrobiales</taxon>
        <taxon>Boseaceae</taxon>
        <taxon>Bosea</taxon>
    </lineage>
</organism>
<dbReference type="PROSITE" id="PS51387">
    <property type="entry name" value="FAD_PCMH"/>
    <property type="match status" value="1"/>
</dbReference>
<feature type="domain" description="FAD-binding PCMH-type" evidence="8">
    <location>
        <begin position="39"/>
        <end position="216"/>
    </location>
</feature>
<dbReference type="RefSeq" id="WP_316017126.1">
    <property type="nucleotide sequence ID" value="NZ_JAWDID010000005.1"/>
</dbReference>
<evidence type="ECO:0000259" key="8">
    <source>
        <dbReference type="PROSITE" id="PS51387"/>
    </source>
</evidence>
<dbReference type="PANTHER" id="PTHR11748">
    <property type="entry name" value="D-LACTATE DEHYDROGENASE"/>
    <property type="match status" value="1"/>
</dbReference>
<dbReference type="PANTHER" id="PTHR11748:SF111">
    <property type="entry name" value="D-LACTATE DEHYDROGENASE, MITOCHONDRIAL-RELATED"/>
    <property type="match status" value="1"/>
</dbReference>
<dbReference type="InterPro" id="IPR016166">
    <property type="entry name" value="FAD-bd_PCMH"/>
</dbReference>
<dbReference type="Pfam" id="PF02913">
    <property type="entry name" value="FAD-oxidase_C"/>
    <property type="match status" value="1"/>
</dbReference>
<evidence type="ECO:0000256" key="1">
    <source>
        <dbReference type="ARBA" id="ARBA00001974"/>
    </source>
</evidence>
<keyword evidence="10" id="KW-1185">Reference proteome</keyword>
<proteinExistence type="inferred from homology"/>
<keyword evidence="4" id="KW-0274">FAD</keyword>